<dbReference type="PROSITE" id="PS51257">
    <property type="entry name" value="PROKAR_LIPOPROTEIN"/>
    <property type="match status" value="1"/>
</dbReference>
<protein>
    <submittedName>
        <fullName evidence="4">Phosphonate ABC transporter, periplasmic phosphonate-binding protein</fullName>
    </submittedName>
</protein>
<dbReference type="Gene3D" id="1.20.58.90">
    <property type="match status" value="1"/>
</dbReference>
<gene>
    <name evidence="4" type="ORF">DesfrDRAFT_0420</name>
</gene>
<feature type="signal peptide" evidence="3">
    <location>
        <begin position="1"/>
        <end position="23"/>
    </location>
</feature>
<dbReference type="EMBL" id="AECZ01000002">
    <property type="protein sequence ID" value="EFL52790.1"/>
    <property type="molecule type" value="Genomic_DNA"/>
</dbReference>
<name>E1JS21_SOLFR</name>
<evidence type="ECO:0000313" key="4">
    <source>
        <dbReference type="EMBL" id="EFL52790.1"/>
    </source>
</evidence>
<dbReference type="Gene3D" id="3.40.190.10">
    <property type="entry name" value="Periplasmic binding protein-like II"/>
    <property type="match status" value="2"/>
</dbReference>
<comment type="caution">
    <text evidence="4">The sequence shown here is derived from an EMBL/GenBank/DDBJ whole genome shotgun (WGS) entry which is preliminary data.</text>
</comment>
<keyword evidence="2 3" id="KW-0732">Signal</keyword>
<dbReference type="eggNOG" id="COG3221">
    <property type="taxonomic scope" value="Bacteria"/>
</dbReference>
<evidence type="ECO:0000313" key="5">
    <source>
        <dbReference type="Proteomes" id="UP000006250"/>
    </source>
</evidence>
<dbReference type="AlphaFoldDB" id="E1JS21"/>
<evidence type="ECO:0000256" key="2">
    <source>
        <dbReference type="ARBA" id="ARBA00022729"/>
    </source>
</evidence>
<accession>E1JS21</accession>
<dbReference type="STRING" id="596151.DesfrDRAFT_0420"/>
<evidence type="ECO:0000256" key="3">
    <source>
        <dbReference type="SAM" id="SignalP"/>
    </source>
</evidence>
<organism evidence="4 5">
    <name type="scientific">Solidesulfovibrio fructosivorans JJ]</name>
    <dbReference type="NCBI Taxonomy" id="596151"/>
    <lineage>
        <taxon>Bacteria</taxon>
        <taxon>Pseudomonadati</taxon>
        <taxon>Thermodesulfobacteriota</taxon>
        <taxon>Desulfovibrionia</taxon>
        <taxon>Desulfovibrionales</taxon>
        <taxon>Desulfovibrionaceae</taxon>
        <taxon>Solidesulfovibrio</taxon>
    </lineage>
</organism>
<dbReference type="InterPro" id="IPR005770">
    <property type="entry name" value="PhnD"/>
</dbReference>
<comment type="similarity">
    <text evidence="1">Belongs to the phosphate/phosphite/phosphonate binding protein family.</text>
</comment>
<dbReference type="SUPFAM" id="SSF53850">
    <property type="entry name" value="Periplasmic binding protein-like II"/>
    <property type="match status" value="1"/>
</dbReference>
<feature type="chain" id="PRO_5005672720" evidence="3">
    <location>
        <begin position="24"/>
        <end position="335"/>
    </location>
</feature>
<evidence type="ECO:0000256" key="1">
    <source>
        <dbReference type="ARBA" id="ARBA00007162"/>
    </source>
</evidence>
<dbReference type="GO" id="GO:0043190">
    <property type="term" value="C:ATP-binding cassette (ABC) transporter complex"/>
    <property type="evidence" value="ECO:0007669"/>
    <property type="project" value="InterPro"/>
</dbReference>
<dbReference type="NCBIfam" id="TIGR01098">
    <property type="entry name" value="3A0109s03R"/>
    <property type="match status" value="1"/>
</dbReference>
<dbReference type="Pfam" id="PF12974">
    <property type="entry name" value="Phosphonate-bd"/>
    <property type="match status" value="1"/>
</dbReference>
<dbReference type="Proteomes" id="UP000006250">
    <property type="component" value="Unassembled WGS sequence"/>
</dbReference>
<dbReference type="PANTHER" id="PTHR35841">
    <property type="entry name" value="PHOSPHONATES-BINDING PERIPLASMIC PROTEIN"/>
    <property type="match status" value="1"/>
</dbReference>
<sequence length="335" mass="36408" precursor="true">MRGKMPFAGLLALLILLSCRGGAALADAAGLGFGIIATSASQTLLDAWRPLLADLSAFLGESVSPRIYDDYAGVIWAMAAGRVQVAWLGNKSAIEAVDRAGGEVALRSVDPAGRTEYYSHLLVRRDSGLADVETVFARAGRLTFGDGDPNSTSGHAVPAYYLFASRGISPRAVFKRVVSGNHEENFLGVGTGRLDVATGNSVDLARQRQRYPGFARDVVTIWTSPPIPSDPIVWRADLPAGLKDRIRAFFLGYGRAAPDKPATRLAHERKILAALSRSGFEASDNSQLTPVRIIELYREKLRLASTSGPDREMRRKRLETIEEQLRRLLAMQANM</sequence>
<proteinExistence type="inferred from homology"/>
<keyword evidence="5" id="KW-1185">Reference proteome</keyword>
<reference evidence="4 5" key="1">
    <citation type="submission" date="2010-08" db="EMBL/GenBank/DDBJ databases">
        <title>The draft genome of Desulfovibrio fructosovorans JJ.</title>
        <authorList>
            <consortium name="US DOE Joint Genome Institute (JGI-PGF)"/>
            <person name="Lucas S."/>
            <person name="Copeland A."/>
            <person name="Lapidus A."/>
            <person name="Cheng J.-F."/>
            <person name="Bruce D."/>
            <person name="Goodwin L."/>
            <person name="Pitluck S."/>
            <person name="Land M.L."/>
            <person name="Hauser L."/>
            <person name="Chang Y.-J."/>
            <person name="Jeffries C."/>
            <person name="Wall J.D."/>
            <person name="Stahl D.A."/>
            <person name="Arkin A.P."/>
            <person name="Dehal P."/>
            <person name="Stolyar S.M."/>
            <person name="Hazen T.C."/>
            <person name="Woyke T.J."/>
        </authorList>
    </citation>
    <scope>NUCLEOTIDE SEQUENCE [LARGE SCALE GENOMIC DNA]</scope>
    <source>
        <strain evidence="4 5">JJ</strain>
    </source>
</reference>
<dbReference type="PANTHER" id="PTHR35841:SF1">
    <property type="entry name" value="PHOSPHONATES-BINDING PERIPLASMIC PROTEIN"/>
    <property type="match status" value="1"/>
</dbReference>
<dbReference type="GO" id="GO:0055085">
    <property type="term" value="P:transmembrane transport"/>
    <property type="evidence" value="ECO:0007669"/>
    <property type="project" value="InterPro"/>
</dbReference>